<evidence type="ECO:0000313" key="9">
    <source>
        <dbReference type="Proteomes" id="UP001530400"/>
    </source>
</evidence>
<reference evidence="8 9" key="1">
    <citation type="submission" date="2024-10" db="EMBL/GenBank/DDBJ databases">
        <title>Updated reference genomes for cyclostephanoid diatoms.</title>
        <authorList>
            <person name="Roberts W.R."/>
            <person name="Alverson A.J."/>
        </authorList>
    </citation>
    <scope>NUCLEOTIDE SEQUENCE [LARGE SCALE GENOMIC DNA]</scope>
    <source>
        <strain evidence="8 9">AJA010-31</strain>
    </source>
</reference>
<keyword evidence="4" id="KW-0539">Nucleus</keyword>
<feature type="domain" description="BAH" evidence="7">
    <location>
        <begin position="104"/>
        <end position="240"/>
    </location>
</feature>
<comment type="subcellular location">
    <subcellularLocation>
        <location evidence="1">Nucleus</location>
    </subcellularLocation>
</comment>
<dbReference type="InterPro" id="IPR043151">
    <property type="entry name" value="BAH_sf"/>
</dbReference>
<gene>
    <name evidence="8" type="ORF">ACHAWO_004523</name>
</gene>
<dbReference type="SUPFAM" id="SSF52540">
    <property type="entry name" value="P-loop containing nucleoside triphosphate hydrolases"/>
    <property type="match status" value="1"/>
</dbReference>
<dbReference type="InterPro" id="IPR001025">
    <property type="entry name" value="BAH_dom"/>
</dbReference>
<dbReference type="GO" id="GO:0006260">
    <property type="term" value="P:DNA replication"/>
    <property type="evidence" value="ECO:0007669"/>
    <property type="project" value="UniProtKB-KW"/>
</dbReference>
<dbReference type="InterPro" id="IPR027417">
    <property type="entry name" value="P-loop_NTPase"/>
</dbReference>
<feature type="compositionally biased region" description="Polar residues" evidence="6">
    <location>
        <begin position="618"/>
        <end position="631"/>
    </location>
</feature>
<proteinExistence type="predicted"/>
<feature type="compositionally biased region" description="Low complexity" evidence="6">
    <location>
        <begin position="30"/>
        <end position="46"/>
    </location>
</feature>
<evidence type="ECO:0000256" key="3">
    <source>
        <dbReference type="ARBA" id="ARBA00023125"/>
    </source>
</evidence>
<dbReference type="AlphaFoldDB" id="A0ABD3NCZ1"/>
<accession>A0ABD3NCZ1</accession>
<feature type="region of interest" description="Disordered" evidence="6">
    <location>
        <begin position="1"/>
        <end position="57"/>
    </location>
</feature>
<name>A0ABD3NCZ1_9STRA</name>
<feature type="domain" description="BAH" evidence="7">
    <location>
        <begin position="734"/>
        <end position="859"/>
    </location>
</feature>
<dbReference type="Proteomes" id="UP001530400">
    <property type="component" value="Unassembled WGS sequence"/>
</dbReference>
<dbReference type="PANTHER" id="PTHR10763:SF23">
    <property type="entry name" value="ORIGIN RECOGNITION COMPLEX SUBUNIT 1"/>
    <property type="match status" value="1"/>
</dbReference>
<dbReference type="PANTHER" id="PTHR10763">
    <property type="entry name" value="CELL DIVISION CONTROL PROTEIN 6-RELATED"/>
    <property type="match status" value="1"/>
</dbReference>
<comment type="caution">
    <text evidence="8">The sequence shown here is derived from an EMBL/GenBank/DDBJ whole genome shotgun (WGS) entry which is preliminary data.</text>
</comment>
<dbReference type="GO" id="GO:0005634">
    <property type="term" value="C:nucleus"/>
    <property type="evidence" value="ECO:0007669"/>
    <property type="project" value="UniProtKB-SubCell"/>
</dbReference>
<dbReference type="EMBL" id="JALLPJ020001215">
    <property type="protein sequence ID" value="KAL3773915.1"/>
    <property type="molecule type" value="Genomic_DNA"/>
</dbReference>
<evidence type="ECO:0000256" key="4">
    <source>
        <dbReference type="ARBA" id="ARBA00023242"/>
    </source>
</evidence>
<dbReference type="Gene3D" id="3.40.50.300">
    <property type="entry name" value="P-loop containing nucleotide triphosphate hydrolases"/>
    <property type="match status" value="1"/>
</dbReference>
<sequence>MAKTPTPHGKAPRSEATSTAKSTAKKSKLTPKSTASSTKISAKKSAAPPPTPILSNEGLLHSEDKLQCYSFIDLAPRLDTFSDPQQRIQDTWRIQIGDYACVQVTNSKGDISYPPGLVKKSHPFTVQWRPCQILSIFRERPSKLKKSWDALKMEVRWFYRLSDLDGRNAAFEKANKMCKDEILESGHVAIVDASSLLGRLVLRRNIEGEDRVESNDGVPSAVHLCYRFYLHEEKDILHLFDGHSKVVRGLECSEKLKQHRDVKKLTYKYLKLAVPESEGSSSKDQNIISLMPHSAHIKYKEGDKAFYSSALLTYPWSMLFHRSLICPIEQRGNFSKWQLCVGDVVAVPCDLSLPPCGLDNISGRDQWYPYSKPWRHAQVIAIYRNGVTRNDLVNEQELTPVFASEVHVRIRWLNRISEAISEAEEAKDEKKIERLQKMANDPSRTAEKVLEGRELTEINCDMILGPVRIDDANGISPRKKDYVASCEELSPVSIFMVQNRRVLEAAHNADTLLRRGLGACDLFSKSQMETYRDNIVLTRKKRMDEMLLLAPQIATTESKKRTATKSSAKDPESVADSSKKILPQKRLFDEKSPAATRTSPRKKGFKTPMQPEVKSDVNAESPSKKQGQVKVQFSPKVADRLDAPPRVFCKKIPFHVDVSSKKSFYTEIEIRPPLDSYHPSFLSKVKRSESSAPWIVKMGDTVTLEIETDSKSSRSLYPFNVAWSPVEVVSIFREHKSKDTCIKLRDSIQGEKGNDLAVVDVGDIDTDDIKMEIRWLYRRHEIPGKLKTSPNKARTELEEVFETDHLDICSADSILSPLVIHDHWKQEDEVEDTVKGLPCINYFCFRFWSLHRKSFVPSGSMSQRINRGRIHSGFFGRKGDRTAQLALKRLEGYDEESVPVADQPEMSWQEAFQSAIKTLSLAEAAQDVQEGATLLCRGDERDNVADFLRTAICGRQGMAIKSSMFIAGPPEQSKGDVPEFQFVDLNGMELMSPYDAYIKFWEAISGIKKEALTAGESAACLDSYFCEDSEDYGDYEGEIARKPVTVLLLDEIDYLQETVLYSFFDWPLRAVPSAKLIVVGIANTLNLPERLSPKLSSRMGQKRIFFGAYNDEEIVTIIKERLGMVDNMHDPTKDVFEIDAIRFAARKTANRSGDIRKAFNLCKVAAENVCQARIDAIQRSEVLSEEARPIVSTKDVVRASNDALSRIMIKAMSCSTGYQACLLIAIGSSLKGREDQGRITIGDLRTKMVSIANASGQPQYGGVT</sequence>
<evidence type="ECO:0000313" key="8">
    <source>
        <dbReference type="EMBL" id="KAL3773915.1"/>
    </source>
</evidence>
<organism evidence="8 9">
    <name type="scientific">Cyclotella atomus</name>
    <dbReference type="NCBI Taxonomy" id="382360"/>
    <lineage>
        <taxon>Eukaryota</taxon>
        <taxon>Sar</taxon>
        <taxon>Stramenopiles</taxon>
        <taxon>Ochrophyta</taxon>
        <taxon>Bacillariophyta</taxon>
        <taxon>Coscinodiscophyceae</taxon>
        <taxon>Thalassiosirophycidae</taxon>
        <taxon>Stephanodiscales</taxon>
        <taxon>Stephanodiscaceae</taxon>
        <taxon>Cyclotella</taxon>
    </lineage>
</organism>
<feature type="region of interest" description="Disordered" evidence="6">
    <location>
        <begin position="557"/>
        <end position="632"/>
    </location>
</feature>
<protein>
    <recommendedName>
        <fullName evidence="7">BAH domain-containing protein</fullName>
    </recommendedName>
</protein>
<evidence type="ECO:0000256" key="1">
    <source>
        <dbReference type="ARBA" id="ARBA00004123"/>
    </source>
</evidence>
<dbReference type="Gene3D" id="2.30.30.490">
    <property type="match status" value="2"/>
</dbReference>
<evidence type="ECO:0000256" key="2">
    <source>
        <dbReference type="ARBA" id="ARBA00022705"/>
    </source>
</evidence>
<dbReference type="Gene3D" id="1.10.8.60">
    <property type="match status" value="1"/>
</dbReference>
<dbReference type="Pfam" id="PF22606">
    <property type="entry name" value="Cdc6-ORC-like_ATPase_lid"/>
    <property type="match status" value="1"/>
</dbReference>
<evidence type="ECO:0000259" key="7">
    <source>
        <dbReference type="PROSITE" id="PS51038"/>
    </source>
</evidence>
<keyword evidence="5" id="KW-0175">Coiled coil</keyword>
<dbReference type="GO" id="GO:0003677">
    <property type="term" value="F:DNA binding"/>
    <property type="evidence" value="ECO:0007669"/>
    <property type="project" value="UniProtKB-KW"/>
</dbReference>
<keyword evidence="9" id="KW-1185">Reference proteome</keyword>
<dbReference type="InterPro" id="IPR050311">
    <property type="entry name" value="ORC1/CDC6"/>
</dbReference>
<feature type="coiled-coil region" evidence="5">
    <location>
        <begin position="409"/>
        <end position="436"/>
    </location>
</feature>
<evidence type="ECO:0000256" key="6">
    <source>
        <dbReference type="SAM" id="MobiDB-lite"/>
    </source>
</evidence>
<evidence type="ECO:0000256" key="5">
    <source>
        <dbReference type="SAM" id="Coils"/>
    </source>
</evidence>
<dbReference type="PROSITE" id="PS51038">
    <property type="entry name" value="BAH"/>
    <property type="match status" value="2"/>
</dbReference>
<dbReference type="InterPro" id="IPR054425">
    <property type="entry name" value="Cdc6_ORC1-like_ATPase_lid"/>
</dbReference>
<keyword evidence="2" id="KW-0235">DNA replication</keyword>
<keyword evidence="3" id="KW-0238">DNA-binding</keyword>